<sequence length="558" mass="62476">MSAKPTNTQIEGETEMLSHMPTTDSIMLPIPRDTFEKLYLTPKMPIAGRLRQTFGNPTPISLMGFLVSATPNAMLHMGWRGAGGDGGAILPAYIAFGGMTQIIGAIGEWIIGNTFSCAIFFTYGAFWLAHGASLMPFFAVGAQYSSTGDSLEGTETAGFHATAGLYYVTLSVVTFVFLICSIRTNVCLFLALLFLTVAYNLYAAVYFTTALGQQALAAKVEMAAGACNFILCIPIWTPKYNQLPSYIESVPSHITQDVLQFLNSKHAVLIPNDCVFLIAYEGPRCEFSDTQELFEKVRALYDFGWETRPLIILQSLVLMTVFPQKVNEPKGQAYFVGHAVSIAYKVGLHRDPANLHSKPSVCHLRKRLWWTLFIRERTLLLDQGTPWIIDNTDYDVPMITIHDFCLPDVCHDAGTQSPLVDLNYISRQRKIAIMWIERAKLAVILGQLPPISVRISERNSGIFEKPSLQSGLPHFQESFNDTAEGLERWHRNVAPELDFAQLSSPAAWAGDHELYLQCTTLKLLYHTVKFQNFSSMGARFMFPFMEHLFYGPFLYGRY</sequence>
<evidence type="ECO:0000313" key="9">
    <source>
        <dbReference type="EMBL" id="GCB27421.1"/>
    </source>
</evidence>
<evidence type="ECO:0000259" key="8">
    <source>
        <dbReference type="SMART" id="SM00906"/>
    </source>
</evidence>
<gene>
    <name evidence="9" type="ORF">AAWM_10306</name>
</gene>
<feature type="transmembrane region" description="Helical" evidence="7">
    <location>
        <begin position="91"/>
        <end position="111"/>
    </location>
</feature>
<dbReference type="GO" id="GO:0006351">
    <property type="term" value="P:DNA-templated transcription"/>
    <property type="evidence" value="ECO:0007669"/>
    <property type="project" value="InterPro"/>
</dbReference>
<protein>
    <submittedName>
        <fullName evidence="9">Protein alcS</fullName>
    </submittedName>
</protein>
<comment type="caution">
    <text evidence="9">The sequence shown here is derived from an EMBL/GenBank/DDBJ whole genome shotgun (WGS) entry which is preliminary data.</text>
</comment>
<keyword evidence="10" id="KW-1185">Reference proteome</keyword>
<dbReference type="GO" id="GO:0008270">
    <property type="term" value="F:zinc ion binding"/>
    <property type="evidence" value="ECO:0007669"/>
    <property type="project" value="InterPro"/>
</dbReference>
<evidence type="ECO:0000256" key="7">
    <source>
        <dbReference type="SAM" id="Phobius"/>
    </source>
</evidence>
<reference evidence="9 10" key="1">
    <citation type="submission" date="2016-09" db="EMBL/GenBank/DDBJ databases">
        <title>Aspergillus awamori IFM 58123T.</title>
        <authorList>
            <person name="Kusuya Y."/>
            <person name="Shimizu M."/>
            <person name="Takahashi H."/>
            <person name="Yaguchi T."/>
        </authorList>
    </citation>
    <scope>NUCLEOTIDE SEQUENCE [LARGE SCALE GENOMIC DNA]</scope>
    <source>
        <strain evidence="9 10">IFM 58123</strain>
    </source>
</reference>
<comment type="similarity">
    <text evidence="2">Belongs to the acetate uptake transporter (AceTr) (TC 2.A.96) family.</text>
</comment>
<accession>A0A401L776</accession>
<evidence type="ECO:0000256" key="3">
    <source>
        <dbReference type="ARBA" id="ARBA00022692"/>
    </source>
</evidence>
<feature type="transmembrane region" description="Helical" evidence="7">
    <location>
        <begin position="59"/>
        <end position="79"/>
    </location>
</feature>
<dbReference type="GO" id="GO:0005886">
    <property type="term" value="C:plasma membrane"/>
    <property type="evidence" value="ECO:0007669"/>
    <property type="project" value="TreeGrafter"/>
</dbReference>
<evidence type="ECO:0000256" key="5">
    <source>
        <dbReference type="ARBA" id="ARBA00023136"/>
    </source>
</evidence>
<evidence type="ECO:0000256" key="1">
    <source>
        <dbReference type="ARBA" id="ARBA00004141"/>
    </source>
</evidence>
<feature type="transmembrane region" description="Helical" evidence="7">
    <location>
        <begin position="186"/>
        <end position="207"/>
    </location>
</feature>
<comment type="subcellular location">
    <subcellularLocation>
        <location evidence="1">Membrane</location>
        <topology evidence="1">Multi-pass membrane protein</topology>
    </subcellularLocation>
</comment>
<dbReference type="EMBL" id="BDHI01000029">
    <property type="protein sequence ID" value="GCB27421.1"/>
    <property type="molecule type" value="Genomic_DNA"/>
</dbReference>
<dbReference type="Pfam" id="PF01184">
    <property type="entry name" value="Gpr1_Fun34_YaaH"/>
    <property type="match status" value="1"/>
</dbReference>
<proteinExistence type="inferred from homology"/>
<feature type="transmembrane region" description="Helical" evidence="7">
    <location>
        <begin position="159"/>
        <end position="179"/>
    </location>
</feature>
<feature type="transmembrane region" description="Helical" evidence="7">
    <location>
        <begin position="118"/>
        <end position="139"/>
    </location>
</feature>
<dbReference type="PANTHER" id="PTHR31123:SF6">
    <property type="entry name" value="MEMBRANE AMMONIUM TRANSPORTER (ATO3), PUTATIVE (AFU_ORTHOLOGUE AFUA_5G01140)-RELATED"/>
    <property type="match status" value="1"/>
</dbReference>
<evidence type="ECO:0000256" key="6">
    <source>
        <dbReference type="ARBA" id="ARBA00023242"/>
    </source>
</evidence>
<dbReference type="SMART" id="SM00906">
    <property type="entry name" value="Fungal_trans"/>
    <property type="match status" value="1"/>
</dbReference>
<evidence type="ECO:0000313" key="10">
    <source>
        <dbReference type="Proteomes" id="UP000286921"/>
    </source>
</evidence>
<dbReference type="CDD" id="cd12148">
    <property type="entry name" value="fungal_TF_MHR"/>
    <property type="match status" value="1"/>
</dbReference>
<dbReference type="Pfam" id="PF04082">
    <property type="entry name" value="Fungal_trans"/>
    <property type="match status" value="1"/>
</dbReference>
<organism evidence="9 10">
    <name type="scientific">Aspergillus awamori</name>
    <name type="common">Black koji mold</name>
    <dbReference type="NCBI Taxonomy" id="105351"/>
    <lineage>
        <taxon>Eukaryota</taxon>
        <taxon>Fungi</taxon>
        <taxon>Dikarya</taxon>
        <taxon>Ascomycota</taxon>
        <taxon>Pezizomycotina</taxon>
        <taxon>Eurotiomycetes</taxon>
        <taxon>Eurotiomycetidae</taxon>
        <taxon>Eurotiales</taxon>
        <taxon>Aspergillaceae</taxon>
        <taxon>Aspergillus</taxon>
    </lineage>
</organism>
<dbReference type="Proteomes" id="UP000286921">
    <property type="component" value="Unassembled WGS sequence"/>
</dbReference>
<dbReference type="GO" id="GO:0015123">
    <property type="term" value="F:acetate transmembrane transporter activity"/>
    <property type="evidence" value="ECO:0007669"/>
    <property type="project" value="TreeGrafter"/>
</dbReference>
<evidence type="ECO:0000256" key="4">
    <source>
        <dbReference type="ARBA" id="ARBA00022989"/>
    </source>
</evidence>
<feature type="domain" description="Xylanolytic transcriptional activator regulatory" evidence="8">
    <location>
        <begin position="332"/>
        <end position="404"/>
    </location>
</feature>
<dbReference type="GO" id="GO:0003677">
    <property type="term" value="F:DNA binding"/>
    <property type="evidence" value="ECO:0007669"/>
    <property type="project" value="InterPro"/>
</dbReference>
<keyword evidence="6" id="KW-0539">Nucleus</keyword>
<keyword evidence="5 7" id="KW-0472">Membrane</keyword>
<dbReference type="AlphaFoldDB" id="A0A401L776"/>
<dbReference type="PANTHER" id="PTHR31123">
    <property type="entry name" value="ACCUMULATION OF DYADS PROTEIN 2-RELATED"/>
    <property type="match status" value="1"/>
</dbReference>
<dbReference type="STRING" id="105351.A0A401L776"/>
<name>A0A401L776_ASPAW</name>
<keyword evidence="3 7" id="KW-0812">Transmembrane</keyword>
<dbReference type="InterPro" id="IPR007219">
    <property type="entry name" value="XnlR_reg_dom"/>
</dbReference>
<keyword evidence="4 7" id="KW-1133">Transmembrane helix</keyword>
<dbReference type="InterPro" id="IPR000791">
    <property type="entry name" value="Gpr1/Fun34/SatP-like"/>
</dbReference>
<evidence type="ECO:0000256" key="2">
    <source>
        <dbReference type="ARBA" id="ARBA00005587"/>
    </source>
</evidence>
<dbReference type="InterPro" id="IPR051633">
    <property type="entry name" value="AceTr"/>
</dbReference>